<evidence type="ECO:0000313" key="8">
    <source>
        <dbReference type="EMBL" id="MCH8616519.1"/>
    </source>
</evidence>
<dbReference type="PANTHER" id="PTHR43214">
    <property type="entry name" value="TWO-COMPONENT RESPONSE REGULATOR"/>
    <property type="match status" value="1"/>
</dbReference>
<dbReference type="SUPFAM" id="SSF52172">
    <property type="entry name" value="CheY-like"/>
    <property type="match status" value="1"/>
</dbReference>
<keyword evidence="2" id="KW-0805">Transcription regulation</keyword>
<reference evidence="8 9" key="1">
    <citation type="submission" date="2022-03" db="EMBL/GenBank/DDBJ databases">
        <authorList>
            <person name="Jo J.-H."/>
            <person name="Im W.-T."/>
        </authorList>
    </citation>
    <scope>NUCLEOTIDE SEQUENCE [LARGE SCALE GENOMIC DNA]</scope>
    <source>
        <strain evidence="8 9">SM33</strain>
    </source>
</reference>
<evidence type="ECO:0000259" key="7">
    <source>
        <dbReference type="PROSITE" id="PS50110"/>
    </source>
</evidence>
<dbReference type="PROSITE" id="PS50110">
    <property type="entry name" value="RESPONSE_REGULATORY"/>
    <property type="match status" value="1"/>
</dbReference>
<dbReference type="InterPro" id="IPR001789">
    <property type="entry name" value="Sig_transdc_resp-reg_receiver"/>
</dbReference>
<feature type="domain" description="Response regulatory" evidence="7">
    <location>
        <begin position="14"/>
        <end position="130"/>
    </location>
</feature>
<dbReference type="Pfam" id="PF00196">
    <property type="entry name" value="GerE"/>
    <property type="match status" value="1"/>
</dbReference>
<accession>A0ABS9VPS8</accession>
<proteinExistence type="predicted"/>
<dbReference type="PROSITE" id="PS50043">
    <property type="entry name" value="HTH_LUXR_2"/>
    <property type="match status" value="1"/>
</dbReference>
<evidence type="ECO:0000256" key="4">
    <source>
        <dbReference type="ARBA" id="ARBA00023163"/>
    </source>
</evidence>
<dbReference type="InterPro" id="IPR016032">
    <property type="entry name" value="Sig_transdc_resp-reg_C-effctor"/>
</dbReference>
<evidence type="ECO:0000256" key="5">
    <source>
        <dbReference type="PROSITE-ProRule" id="PRU00169"/>
    </source>
</evidence>
<keyword evidence="9" id="KW-1185">Reference proteome</keyword>
<evidence type="ECO:0000256" key="2">
    <source>
        <dbReference type="ARBA" id="ARBA00023015"/>
    </source>
</evidence>
<dbReference type="RefSeq" id="WP_241447315.1">
    <property type="nucleotide sequence ID" value="NZ_JAKZHW010000001.1"/>
</dbReference>
<feature type="modified residue" description="4-aspartylphosphate" evidence="5">
    <location>
        <position position="65"/>
    </location>
</feature>
<name>A0ABS9VPS8_9SPHN</name>
<dbReference type="CDD" id="cd06170">
    <property type="entry name" value="LuxR_C_like"/>
    <property type="match status" value="1"/>
</dbReference>
<dbReference type="SMART" id="SM00421">
    <property type="entry name" value="HTH_LUXR"/>
    <property type="match status" value="1"/>
</dbReference>
<dbReference type="InterPro" id="IPR000792">
    <property type="entry name" value="Tscrpt_reg_LuxR_C"/>
</dbReference>
<evidence type="ECO:0000259" key="6">
    <source>
        <dbReference type="PROSITE" id="PS50043"/>
    </source>
</evidence>
<dbReference type="Pfam" id="PF00072">
    <property type="entry name" value="Response_reg"/>
    <property type="match status" value="1"/>
</dbReference>
<feature type="domain" description="HTH luxR-type" evidence="6">
    <location>
        <begin position="153"/>
        <end position="218"/>
    </location>
</feature>
<organism evidence="8 9">
    <name type="scientific">Sphingomonas telluris</name>
    <dbReference type="NCBI Taxonomy" id="2907998"/>
    <lineage>
        <taxon>Bacteria</taxon>
        <taxon>Pseudomonadati</taxon>
        <taxon>Pseudomonadota</taxon>
        <taxon>Alphaproteobacteria</taxon>
        <taxon>Sphingomonadales</taxon>
        <taxon>Sphingomonadaceae</taxon>
        <taxon>Sphingomonas</taxon>
    </lineage>
</organism>
<dbReference type="PRINTS" id="PR00038">
    <property type="entry name" value="HTHLUXR"/>
</dbReference>
<evidence type="ECO:0000256" key="1">
    <source>
        <dbReference type="ARBA" id="ARBA00022553"/>
    </source>
</evidence>
<dbReference type="SMART" id="SM00448">
    <property type="entry name" value="REC"/>
    <property type="match status" value="1"/>
</dbReference>
<dbReference type="SUPFAM" id="SSF46894">
    <property type="entry name" value="C-terminal effector domain of the bipartite response regulators"/>
    <property type="match status" value="1"/>
</dbReference>
<comment type="caution">
    <text evidence="8">The sequence shown here is derived from an EMBL/GenBank/DDBJ whole genome shotgun (WGS) entry which is preliminary data.</text>
</comment>
<dbReference type="CDD" id="cd17535">
    <property type="entry name" value="REC_NarL-like"/>
    <property type="match status" value="1"/>
</dbReference>
<gene>
    <name evidence="8" type="ORF">LZ016_10450</name>
</gene>
<dbReference type="Gene3D" id="3.40.50.2300">
    <property type="match status" value="1"/>
</dbReference>
<dbReference type="InterPro" id="IPR058245">
    <property type="entry name" value="NreC/VraR/RcsB-like_REC"/>
</dbReference>
<evidence type="ECO:0000256" key="3">
    <source>
        <dbReference type="ARBA" id="ARBA00023125"/>
    </source>
</evidence>
<protein>
    <submittedName>
        <fullName evidence="8">Response regulator transcription factor</fullName>
    </submittedName>
</protein>
<evidence type="ECO:0000313" key="9">
    <source>
        <dbReference type="Proteomes" id="UP001203058"/>
    </source>
</evidence>
<keyword evidence="3" id="KW-0238">DNA-binding</keyword>
<dbReference type="InterPro" id="IPR039420">
    <property type="entry name" value="WalR-like"/>
</dbReference>
<dbReference type="EMBL" id="JAKZHW010000001">
    <property type="protein sequence ID" value="MCH8616519.1"/>
    <property type="molecule type" value="Genomic_DNA"/>
</dbReference>
<dbReference type="Proteomes" id="UP001203058">
    <property type="component" value="Unassembled WGS sequence"/>
</dbReference>
<dbReference type="InterPro" id="IPR011006">
    <property type="entry name" value="CheY-like_superfamily"/>
</dbReference>
<sequence length="222" mass="24401">MKSASVRGTRPAVPIVLADDHHSILAGLRALIESSGRFEIVGMAQDGRKALELVRELEPQIAVLDYSLPELNGRDLSAAIRRDCPGTEILMYTMHDRGDIISDALRAGVRGFVVKTDPDHHILAALDALAVRRPYFSPAVSDAVLDQCLESQPKQIAGGLTPREREVVQLMSEGLINKEIALRLGVAIKTVETHRSTAMRKLKMRTTPDVVRWAIRNSIVQA</sequence>
<dbReference type="PANTHER" id="PTHR43214:SF41">
    <property type="entry name" value="NITRATE_NITRITE RESPONSE REGULATOR PROTEIN NARP"/>
    <property type="match status" value="1"/>
</dbReference>
<keyword evidence="4" id="KW-0804">Transcription</keyword>
<keyword evidence="1 5" id="KW-0597">Phosphoprotein</keyword>